<reference evidence="2" key="1">
    <citation type="journal article" date="2021" name="bioRxiv">
        <title>Whole Genome Assembly and Annotation of Northern Wild Rice, Zizania palustris L., Supports a Whole Genome Duplication in the Zizania Genus.</title>
        <authorList>
            <person name="Haas M."/>
            <person name="Kono T."/>
            <person name="Macchietto M."/>
            <person name="Millas R."/>
            <person name="McGilp L."/>
            <person name="Shao M."/>
            <person name="Duquette J."/>
            <person name="Hirsch C.N."/>
            <person name="Kimball J."/>
        </authorList>
    </citation>
    <scope>NUCLEOTIDE SEQUENCE</scope>
    <source>
        <tissue evidence="2">Fresh leaf tissue</tissue>
    </source>
</reference>
<accession>A0A8J5RG11</accession>
<dbReference type="PANTHER" id="PTHR47127">
    <property type="entry name" value="10A19I.15"/>
    <property type="match status" value="1"/>
</dbReference>
<feature type="compositionally biased region" description="Polar residues" evidence="1">
    <location>
        <begin position="174"/>
        <end position="184"/>
    </location>
</feature>
<dbReference type="Proteomes" id="UP000729402">
    <property type="component" value="Unassembled WGS sequence"/>
</dbReference>
<dbReference type="EMBL" id="JAAALK010000288">
    <property type="protein sequence ID" value="KAG8053036.1"/>
    <property type="molecule type" value="Genomic_DNA"/>
</dbReference>
<sequence>MLSCEKSKSLRYGIQSAEYSHHGAQYCKLHCQICAVCERRARGKQSRSGEEHKKQNLKNWTICLKINRTADQIANHLKTLKKKYFRINYLKNLSAAGWDEVDFIVTFDHEHYTNHFEDGKNKGDDEFINKPLPYYGILATIFGNSVATGQFVRTSQEQFSVDMCDNSHKDGMTPNESGTSSGNKPSKRAKKDDNVVDSLVGAIDRGTETLASLAEVIKEVAAAKTTPDGLFEEVDNLPGFELEHKSKYFAYLVANPDIARAFMKLSLLYKISWISTFLNQN</sequence>
<dbReference type="OrthoDB" id="610340at2759"/>
<evidence type="ECO:0000313" key="2">
    <source>
        <dbReference type="EMBL" id="KAG8053036.1"/>
    </source>
</evidence>
<gene>
    <name evidence="2" type="ORF">GUJ93_ZPchr0001g32778</name>
</gene>
<comment type="caution">
    <text evidence="2">The sequence shown here is derived from an EMBL/GenBank/DDBJ whole genome shotgun (WGS) entry which is preliminary data.</text>
</comment>
<evidence type="ECO:0008006" key="4">
    <source>
        <dbReference type="Google" id="ProtNLM"/>
    </source>
</evidence>
<reference evidence="2" key="2">
    <citation type="submission" date="2021-02" db="EMBL/GenBank/DDBJ databases">
        <authorList>
            <person name="Kimball J.A."/>
            <person name="Haas M.W."/>
            <person name="Macchietto M."/>
            <person name="Kono T."/>
            <person name="Duquette J."/>
            <person name="Shao M."/>
        </authorList>
    </citation>
    <scope>NUCLEOTIDE SEQUENCE</scope>
    <source>
        <tissue evidence="2">Fresh leaf tissue</tissue>
    </source>
</reference>
<name>A0A8J5RG11_ZIZPA</name>
<evidence type="ECO:0000313" key="3">
    <source>
        <dbReference type="Proteomes" id="UP000729402"/>
    </source>
</evidence>
<organism evidence="2 3">
    <name type="scientific">Zizania palustris</name>
    <name type="common">Northern wild rice</name>
    <dbReference type="NCBI Taxonomy" id="103762"/>
    <lineage>
        <taxon>Eukaryota</taxon>
        <taxon>Viridiplantae</taxon>
        <taxon>Streptophyta</taxon>
        <taxon>Embryophyta</taxon>
        <taxon>Tracheophyta</taxon>
        <taxon>Spermatophyta</taxon>
        <taxon>Magnoliopsida</taxon>
        <taxon>Liliopsida</taxon>
        <taxon>Poales</taxon>
        <taxon>Poaceae</taxon>
        <taxon>BOP clade</taxon>
        <taxon>Oryzoideae</taxon>
        <taxon>Oryzeae</taxon>
        <taxon>Zizaniinae</taxon>
        <taxon>Zizania</taxon>
    </lineage>
</organism>
<feature type="region of interest" description="Disordered" evidence="1">
    <location>
        <begin position="163"/>
        <end position="192"/>
    </location>
</feature>
<dbReference type="AlphaFoldDB" id="A0A8J5RG11"/>
<proteinExistence type="predicted"/>
<evidence type="ECO:0000256" key="1">
    <source>
        <dbReference type="SAM" id="MobiDB-lite"/>
    </source>
</evidence>
<protein>
    <recommendedName>
        <fullName evidence="4">Myb/SANT-like domain-containing protein</fullName>
    </recommendedName>
</protein>
<keyword evidence="3" id="KW-1185">Reference proteome</keyword>